<keyword evidence="8" id="KW-1185">Reference proteome</keyword>
<evidence type="ECO:0000313" key="8">
    <source>
        <dbReference type="Proteomes" id="UP000322530"/>
    </source>
</evidence>
<sequence length="211" mass="22371">MYGMAVSFWLRGLLIGLSVAAVVGPMSVLCIQRTLRRGFRYGLLSGLGVACADALYGSVAAFGLSMIGTLIIDQQAWIRLIGGLFLLYLGGKTLLARPAEHAASVAVKTANLVGAYLSTLLLTLTNPLTILSFAAIFAGFGVGSGKSNVWTALLVVGGVFSGSACWWLILTGAVSLLRGRFTARWLLWIHRISGAVIALFGLFILFSFLLL</sequence>
<evidence type="ECO:0000256" key="1">
    <source>
        <dbReference type="ARBA" id="ARBA00004651"/>
    </source>
</evidence>
<protein>
    <submittedName>
        <fullName evidence="7">Lysine transporter LysE</fullName>
    </submittedName>
</protein>
<dbReference type="GO" id="GO:0015171">
    <property type="term" value="F:amino acid transmembrane transporter activity"/>
    <property type="evidence" value="ECO:0007669"/>
    <property type="project" value="TreeGrafter"/>
</dbReference>
<feature type="transmembrane region" description="Helical" evidence="6">
    <location>
        <begin position="76"/>
        <end position="95"/>
    </location>
</feature>
<name>A0A5A5TF38_9CHLR</name>
<keyword evidence="3 6" id="KW-0812">Transmembrane</keyword>
<feature type="transmembrane region" description="Helical" evidence="6">
    <location>
        <begin position="12"/>
        <end position="31"/>
    </location>
</feature>
<evidence type="ECO:0000256" key="2">
    <source>
        <dbReference type="ARBA" id="ARBA00022475"/>
    </source>
</evidence>
<dbReference type="InterPro" id="IPR001123">
    <property type="entry name" value="LeuE-type"/>
</dbReference>
<evidence type="ECO:0000256" key="4">
    <source>
        <dbReference type="ARBA" id="ARBA00022989"/>
    </source>
</evidence>
<reference evidence="7 8" key="1">
    <citation type="submission" date="2019-01" db="EMBL/GenBank/DDBJ databases">
        <title>Draft genome sequence of Dictyobacter sp. Uno17.</title>
        <authorList>
            <person name="Wang C.M."/>
            <person name="Zheng Y."/>
            <person name="Sakai Y."/>
            <person name="Abe K."/>
            <person name="Yokota A."/>
            <person name="Yabe S."/>
        </authorList>
    </citation>
    <scope>NUCLEOTIDE SEQUENCE [LARGE SCALE GENOMIC DNA]</scope>
    <source>
        <strain evidence="7 8">Uno17</strain>
    </source>
</reference>
<keyword evidence="5 6" id="KW-0472">Membrane</keyword>
<dbReference type="AlphaFoldDB" id="A0A5A5TF38"/>
<keyword evidence="4 6" id="KW-1133">Transmembrane helix</keyword>
<dbReference type="Proteomes" id="UP000322530">
    <property type="component" value="Unassembled WGS sequence"/>
</dbReference>
<proteinExistence type="predicted"/>
<organism evidence="7 8">
    <name type="scientific">Dictyobacter arantiisoli</name>
    <dbReference type="NCBI Taxonomy" id="2014874"/>
    <lineage>
        <taxon>Bacteria</taxon>
        <taxon>Bacillati</taxon>
        <taxon>Chloroflexota</taxon>
        <taxon>Ktedonobacteria</taxon>
        <taxon>Ktedonobacterales</taxon>
        <taxon>Dictyobacteraceae</taxon>
        <taxon>Dictyobacter</taxon>
    </lineage>
</organism>
<feature type="transmembrane region" description="Helical" evidence="6">
    <location>
        <begin position="43"/>
        <end position="64"/>
    </location>
</feature>
<feature type="transmembrane region" description="Helical" evidence="6">
    <location>
        <begin position="188"/>
        <end position="210"/>
    </location>
</feature>
<comment type="subcellular location">
    <subcellularLocation>
        <location evidence="1">Cell membrane</location>
        <topology evidence="1">Multi-pass membrane protein</topology>
    </subcellularLocation>
</comment>
<accession>A0A5A5TF38</accession>
<dbReference type="EMBL" id="BIXY01000057">
    <property type="protein sequence ID" value="GCF10032.1"/>
    <property type="molecule type" value="Genomic_DNA"/>
</dbReference>
<evidence type="ECO:0000256" key="5">
    <source>
        <dbReference type="ARBA" id="ARBA00023136"/>
    </source>
</evidence>
<feature type="transmembrane region" description="Helical" evidence="6">
    <location>
        <begin position="116"/>
        <end position="140"/>
    </location>
</feature>
<gene>
    <name evidence="7" type="ORF">KDI_35960</name>
</gene>
<keyword evidence="2" id="KW-1003">Cell membrane</keyword>
<evidence type="ECO:0000256" key="6">
    <source>
        <dbReference type="SAM" id="Phobius"/>
    </source>
</evidence>
<evidence type="ECO:0000313" key="7">
    <source>
        <dbReference type="EMBL" id="GCF10032.1"/>
    </source>
</evidence>
<dbReference type="GO" id="GO:0005886">
    <property type="term" value="C:plasma membrane"/>
    <property type="evidence" value="ECO:0007669"/>
    <property type="project" value="UniProtKB-SubCell"/>
</dbReference>
<dbReference type="PANTHER" id="PTHR30086">
    <property type="entry name" value="ARGININE EXPORTER PROTEIN ARGO"/>
    <property type="match status" value="1"/>
</dbReference>
<comment type="caution">
    <text evidence="7">The sequence shown here is derived from an EMBL/GenBank/DDBJ whole genome shotgun (WGS) entry which is preliminary data.</text>
</comment>
<feature type="transmembrane region" description="Helical" evidence="6">
    <location>
        <begin position="152"/>
        <end position="176"/>
    </location>
</feature>
<dbReference type="PANTHER" id="PTHR30086:SF20">
    <property type="entry name" value="ARGININE EXPORTER PROTEIN ARGO-RELATED"/>
    <property type="match status" value="1"/>
</dbReference>
<evidence type="ECO:0000256" key="3">
    <source>
        <dbReference type="ARBA" id="ARBA00022692"/>
    </source>
</evidence>
<dbReference type="Pfam" id="PF01810">
    <property type="entry name" value="LysE"/>
    <property type="match status" value="1"/>
</dbReference>